<keyword evidence="12" id="KW-1185">Reference proteome</keyword>
<evidence type="ECO:0000256" key="5">
    <source>
        <dbReference type="ARBA" id="ARBA00022519"/>
    </source>
</evidence>
<evidence type="ECO:0000256" key="4">
    <source>
        <dbReference type="ARBA" id="ARBA00022475"/>
    </source>
</evidence>
<dbReference type="AlphaFoldDB" id="A0A2T0TEM1"/>
<comment type="similarity">
    <text evidence="2">Belongs to the TonB family.</text>
</comment>
<keyword evidence="5" id="KW-0997">Cell inner membrane</keyword>
<dbReference type="EMBL" id="PVTE01000003">
    <property type="protein sequence ID" value="PRY44101.1"/>
    <property type="molecule type" value="Genomic_DNA"/>
</dbReference>
<dbReference type="GO" id="GO:0015031">
    <property type="term" value="P:protein transport"/>
    <property type="evidence" value="ECO:0007669"/>
    <property type="project" value="UniProtKB-KW"/>
</dbReference>
<evidence type="ECO:0000256" key="1">
    <source>
        <dbReference type="ARBA" id="ARBA00004383"/>
    </source>
</evidence>
<evidence type="ECO:0000256" key="8">
    <source>
        <dbReference type="ARBA" id="ARBA00022989"/>
    </source>
</evidence>
<feature type="domain" description="TonB C-terminal" evidence="10">
    <location>
        <begin position="13"/>
        <end position="104"/>
    </location>
</feature>
<keyword evidence="9" id="KW-0472">Membrane</keyword>
<comment type="subcellular location">
    <subcellularLocation>
        <location evidence="1">Cell inner membrane</location>
        <topology evidence="1">Single-pass membrane protein</topology>
        <orientation evidence="1">Periplasmic side</orientation>
    </subcellularLocation>
</comment>
<evidence type="ECO:0000256" key="9">
    <source>
        <dbReference type="ARBA" id="ARBA00023136"/>
    </source>
</evidence>
<protein>
    <submittedName>
        <fullName evidence="11">TonB family protein</fullName>
    </submittedName>
</protein>
<keyword evidence="3" id="KW-0813">Transport</keyword>
<evidence type="ECO:0000256" key="7">
    <source>
        <dbReference type="ARBA" id="ARBA00022927"/>
    </source>
</evidence>
<evidence type="ECO:0000256" key="2">
    <source>
        <dbReference type="ARBA" id="ARBA00006555"/>
    </source>
</evidence>
<reference evidence="11 12" key="1">
    <citation type="submission" date="2018-03" db="EMBL/GenBank/DDBJ databases">
        <title>Genomic Encyclopedia of Archaeal and Bacterial Type Strains, Phase II (KMG-II): from individual species to whole genera.</title>
        <authorList>
            <person name="Goeker M."/>
        </authorList>
    </citation>
    <scope>NUCLEOTIDE SEQUENCE [LARGE SCALE GENOMIC DNA]</scope>
    <source>
        <strain evidence="11 12">DSM 28354</strain>
    </source>
</reference>
<dbReference type="GO" id="GO:0031992">
    <property type="term" value="F:energy transducer activity"/>
    <property type="evidence" value="ECO:0007669"/>
    <property type="project" value="InterPro"/>
</dbReference>
<accession>A0A2T0TEM1</accession>
<dbReference type="PANTHER" id="PTHR33446">
    <property type="entry name" value="PROTEIN TONB-RELATED"/>
    <property type="match status" value="1"/>
</dbReference>
<evidence type="ECO:0000259" key="10">
    <source>
        <dbReference type="PROSITE" id="PS52015"/>
    </source>
</evidence>
<proteinExistence type="inferred from homology"/>
<dbReference type="Gene3D" id="3.30.1150.10">
    <property type="match status" value="1"/>
</dbReference>
<organism evidence="11 12">
    <name type="scientific">Spirosoma oryzae</name>
    <dbReference type="NCBI Taxonomy" id="1469603"/>
    <lineage>
        <taxon>Bacteria</taxon>
        <taxon>Pseudomonadati</taxon>
        <taxon>Bacteroidota</taxon>
        <taxon>Cytophagia</taxon>
        <taxon>Cytophagales</taxon>
        <taxon>Cytophagaceae</taxon>
        <taxon>Spirosoma</taxon>
    </lineage>
</organism>
<dbReference type="Proteomes" id="UP000238375">
    <property type="component" value="Unassembled WGS sequence"/>
</dbReference>
<dbReference type="SUPFAM" id="SSF74653">
    <property type="entry name" value="TolA/TonB C-terminal domain"/>
    <property type="match status" value="1"/>
</dbReference>
<dbReference type="PROSITE" id="PS52015">
    <property type="entry name" value="TONB_CTD"/>
    <property type="match status" value="1"/>
</dbReference>
<evidence type="ECO:0000256" key="3">
    <source>
        <dbReference type="ARBA" id="ARBA00022448"/>
    </source>
</evidence>
<dbReference type="InterPro" id="IPR051045">
    <property type="entry name" value="TonB-dependent_transducer"/>
</dbReference>
<evidence type="ECO:0000313" key="11">
    <source>
        <dbReference type="EMBL" id="PRY44101.1"/>
    </source>
</evidence>
<dbReference type="GO" id="GO:0098797">
    <property type="term" value="C:plasma membrane protein complex"/>
    <property type="evidence" value="ECO:0007669"/>
    <property type="project" value="TreeGrafter"/>
</dbReference>
<keyword evidence="8" id="KW-1133">Transmembrane helix</keyword>
<keyword evidence="7" id="KW-0653">Protein transport</keyword>
<dbReference type="GO" id="GO:0030288">
    <property type="term" value="C:outer membrane-bounded periplasmic space"/>
    <property type="evidence" value="ECO:0007669"/>
    <property type="project" value="InterPro"/>
</dbReference>
<gene>
    <name evidence="11" type="ORF">CLV58_10370</name>
</gene>
<keyword evidence="4" id="KW-1003">Cell membrane</keyword>
<dbReference type="PANTHER" id="PTHR33446:SF2">
    <property type="entry name" value="PROTEIN TONB"/>
    <property type="match status" value="1"/>
</dbReference>
<dbReference type="NCBIfam" id="TIGR01352">
    <property type="entry name" value="tonB_Cterm"/>
    <property type="match status" value="1"/>
</dbReference>
<dbReference type="InterPro" id="IPR037682">
    <property type="entry name" value="TonB_C"/>
</dbReference>
<evidence type="ECO:0000313" key="12">
    <source>
        <dbReference type="Proteomes" id="UP000238375"/>
    </source>
</evidence>
<dbReference type="PRINTS" id="PR01374">
    <property type="entry name" value="TONBPROTEIN"/>
</dbReference>
<dbReference type="InterPro" id="IPR006260">
    <property type="entry name" value="TonB/TolA_C"/>
</dbReference>
<dbReference type="InterPro" id="IPR003538">
    <property type="entry name" value="TonB"/>
</dbReference>
<name>A0A2T0TEM1_9BACT</name>
<dbReference type="GO" id="GO:0055085">
    <property type="term" value="P:transmembrane transport"/>
    <property type="evidence" value="ECO:0007669"/>
    <property type="project" value="InterPro"/>
</dbReference>
<sequence length="104" mass="11811">MFVTVERQPEFPAGYNALKAYIKRRQRYPAEAARTGISGRVFVSFVITETGQIQDVQVLKGLGYGCDEEAIRLVREMPRWKPGTQSNRIVQVKYNLPFTFGPGN</sequence>
<keyword evidence="6" id="KW-0812">Transmembrane</keyword>
<comment type="caution">
    <text evidence="11">The sequence shown here is derived from an EMBL/GenBank/DDBJ whole genome shotgun (WGS) entry which is preliminary data.</text>
</comment>
<dbReference type="Pfam" id="PF03544">
    <property type="entry name" value="TonB_C"/>
    <property type="match status" value="1"/>
</dbReference>
<dbReference type="GO" id="GO:0015891">
    <property type="term" value="P:siderophore transport"/>
    <property type="evidence" value="ECO:0007669"/>
    <property type="project" value="InterPro"/>
</dbReference>
<evidence type="ECO:0000256" key="6">
    <source>
        <dbReference type="ARBA" id="ARBA00022692"/>
    </source>
</evidence>